<keyword evidence="4" id="KW-0472">Membrane</keyword>
<keyword evidence="2" id="KW-0812">Transmembrane</keyword>
<reference evidence="9 10" key="1">
    <citation type="submission" date="2010-12" db="EMBL/GenBank/DDBJ databases">
        <title>Complete sequence of Ethanoligenens harbinense YUAN-3.</title>
        <authorList>
            <person name="Lucas S."/>
            <person name="Copeland A."/>
            <person name="Lapidus A."/>
            <person name="Cheng J.-F."/>
            <person name="Bruce D."/>
            <person name="Goodwin L."/>
            <person name="Pitluck S."/>
            <person name="Chertkov O."/>
            <person name="Misra M."/>
            <person name="Detter J.C."/>
            <person name="Han C."/>
            <person name="Tapia R."/>
            <person name="Land M."/>
            <person name="Hauser L."/>
            <person name="Jeffries C."/>
            <person name="Kyrpides N."/>
            <person name="Ivanova N."/>
            <person name="Mikhailova N."/>
            <person name="Wang A."/>
            <person name="Mouttaki H."/>
            <person name="He Z."/>
            <person name="Zhou J."/>
            <person name="Hemme C.L."/>
            <person name="Woyke T."/>
        </authorList>
    </citation>
    <scope>NUCLEOTIDE SEQUENCE [LARGE SCALE GENOMIC DNA]</scope>
    <source>
        <strain evidence="10">DSM 18485 / JCM 12961 / CGMCC 1.5033 / YUAN-3</strain>
    </source>
</reference>
<evidence type="ECO:0000256" key="6">
    <source>
        <dbReference type="ARBA" id="ARBA00023316"/>
    </source>
</evidence>
<dbReference type="GO" id="GO:0016829">
    <property type="term" value="F:lyase activity"/>
    <property type="evidence" value="ECO:0007669"/>
    <property type="project" value="UniProtKB-KW"/>
</dbReference>
<evidence type="ECO:0000256" key="5">
    <source>
        <dbReference type="ARBA" id="ARBA00023239"/>
    </source>
</evidence>
<dbReference type="PANTHER" id="PTHR30518:SF2">
    <property type="entry name" value="ENDOLYTIC MUREIN TRANSGLYCOSYLASE"/>
    <property type="match status" value="1"/>
</dbReference>
<dbReference type="Pfam" id="PF02618">
    <property type="entry name" value="YceG"/>
    <property type="match status" value="1"/>
</dbReference>
<evidence type="ECO:0000256" key="7">
    <source>
        <dbReference type="SAM" id="MobiDB-lite"/>
    </source>
</evidence>
<proteinExistence type="predicted"/>
<keyword evidence="6" id="KW-0961">Cell wall biogenesis/degradation</keyword>
<evidence type="ECO:0000256" key="4">
    <source>
        <dbReference type="ARBA" id="ARBA00023136"/>
    </source>
</evidence>
<dbReference type="PROSITE" id="PS51257">
    <property type="entry name" value="PROKAR_LIPOPROTEIN"/>
    <property type="match status" value="1"/>
</dbReference>
<dbReference type="PANTHER" id="PTHR30518">
    <property type="entry name" value="ENDOLYTIC MUREIN TRANSGLYCOSYLASE"/>
    <property type="match status" value="1"/>
</dbReference>
<sequence>MLYKRLLAGCLAILFCLSAVSCGKPTHTASGSKTASPSSSVSSGTSSASGGSDTGASSQPAPSGTDSSASAAQPASSAPRVTVTVTIPEGFSVPQIAERLQANGVCSETDFLSAVNKYPFTEASLGAIPYDSSKMCFRLEGYLFPDTYQFYQNMKAQDAIGKMLANADSRIVGKYSFQTVILASIIEKEIPDPTGMKNVSSVFHNRLNDTKQFPYLGSDATVKYLTTYIHGVDTAMGSDLVDTYKYYYNTDNRVHGLPAGPICNPGLQALDAATNPANTNYLYFASDAGGNYTFSATPIPGAGS</sequence>
<feature type="chain" id="PRO_5039419949" evidence="8">
    <location>
        <begin position="22"/>
        <end position="304"/>
    </location>
</feature>
<feature type="region of interest" description="Disordered" evidence="7">
    <location>
        <begin position="28"/>
        <end position="76"/>
    </location>
</feature>
<dbReference type="STRING" id="663278.Ethha_0729"/>
<organism evidence="9 10">
    <name type="scientific">Ethanoligenens harbinense (strain DSM 18485 / JCM 12961 / CGMCC 1.5033 / YUAN-3)</name>
    <dbReference type="NCBI Taxonomy" id="663278"/>
    <lineage>
        <taxon>Bacteria</taxon>
        <taxon>Bacillati</taxon>
        <taxon>Bacillota</taxon>
        <taxon>Clostridia</taxon>
        <taxon>Eubacteriales</taxon>
        <taxon>Oscillospiraceae</taxon>
        <taxon>Ethanoligenens</taxon>
    </lineage>
</organism>
<evidence type="ECO:0000313" key="10">
    <source>
        <dbReference type="Proteomes" id="UP000001551"/>
    </source>
</evidence>
<dbReference type="eggNOG" id="COG1559">
    <property type="taxonomic scope" value="Bacteria"/>
</dbReference>
<keyword evidence="3" id="KW-1133">Transmembrane helix</keyword>
<evidence type="ECO:0000256" key="2">
    <source>
        <dbReference type="ARBA" id="ARBA00022692"/>
    </source>
</evidence>
<dbReference type="InterPro" id="IPR003770">
    <property type="entry name" value="MLTG-like"/>
</dbReference>
<feature type="compositionally biased region" description="Low complexity" evidence="7">
    <location>
        <begin position="28"/>
        <end position="58"/>
    </location>
</feature>
<dbReference type="KEGG" id="eha:Ethha_0729"/>
<dbReference type="AlphaFoldDB" id="E6U2K7"/>
<evidence type="ECO:0000256" key="1">
    <source>
        <dbReference type="ARBA" id="ARBA00022475"/>
    </source>
</evidence>
<protein>
    <submittedName>
        <fullName evidence="9">Aminodeoxychorismate lyase</fullName>
    </submittedName>
</protein>
<keyword evidence="10" id="KW-1185">Reference proteome</keyword>
<dbReference type="NCBIfam" id="TIGR00247">
    <property type="entry name" value="endolytic transglycosylase MltG"/>
    <property type="match status" value="1"/>
</dbReference>
<feature type="signal peptide" evidence="8">
    <location>
        <begin position="1"/>
        <end position="21"/>
    </location>
</feature>
<keyword evidence="1" id="KW-1003">Cell membrane</keyword>
<dbReference type="HOGENOM" id="CLU_914461_0_0_9"/>
<name>E6U2K7_ETHHY</name>
<gene>
    <name evidence="9" type="ordered locus">Ethha_0729</name>
</gene>
<dbReference type="Proteomes" id="UP000001551">
    <property type="component" value="Chromosome"/>
</dbReference>
<keyword evidence="8" id="KW-0732">Signal</keyword>
<evidence type="ECO:0000256" key="8">
    <source>
        <dbReference type="SAM" id="SignalP"/>
    </source>
</evidence>
<keyword evidence="5 9" id="KW-0456">Lyase</keyword>
<evidence type="ECO:0000256" key="3">
    <source>
        <dbReference type="ARBA" id="ARBA00022989"/>
    </source>
</evidence>
<accession>E6U2K7</accession>
<evidence type="ECO:0000313" key="9">
    <source>
        <dbReference type="EMBL" id="ADU26298.1"/>
    </source>
</evidence>
<dbReference type="GO" id="GO:0071555">
    <property type="term" value="P:cell wall organization"/>
    <property type="evidence" value="ECO:0007669"/>
    <property type="project" value="UniProtKB-KW"/>
</dbReference>
<feature type="compositionally biased region" description="Low complexity" evidence="7">
    <location>
        <begin position="67"/>
        <end position="76"/>
    </location>
</feature>
<dbReference type="EMBL" id="CP002400">
    <property type="protein sequence ID" value="ADU26298.1"/>
    <property type="molecule type" value="Genomic_DNA"/>
</dbReference>
<dbReference type="RefSeq" id="WP_013484668.1">
    <property type="nucleotide sequence ID" value="NC_014828.1"/>
</dbReference>
<dbReference type="Gene3D" id="3.30.1490.480">
    <property type="entry name" value="Endolytic murein transglycosylase"/>
    <property type="match status" value="1"/>
</dbReference>